<dbReference type="InterPro" id="IPR009449">
    <property type="entry name" value="Sec2_N"/>
</dbReference>
<feature type="compositionally biased region" description="Low complexity" evidence="3">
    <location>
        <begin position="712"/>
        <end position="738"/>
    </location>
</feature>
<proteinExistence type="predicted"/>
<dbReference type="CDD" id="cd21044">
    <property type="entry name" value="Rab11BD_RAB3IP_like"/>
    <property type="match status" value="1"/>
</dbReference>
<feature type="coiled-coil region" evidence="2">
    <location>
        <begin position="146"/>
        <end position="230"/>
    </location>
</feature>
<dbReference type="InterPro" id="IPR040351">
    <property type="entry name" value="RAB3IL/RAB3IP/Sec2"/>
</dbReference>
<accession>A0ABP1CUV4</accession>
<evidence type="ECO:0000256" key="3">
    <source>
        <dbReference type="SAM" id="MobiDB-lite"/>
    </source>
</evidence>
<gene>
    <name evidence="5" type="ORF">GFSPODELE1_LOCUS2683</name>
</gene>
<feature type="region of interest" description="Disordered" evidence="3">
    <location>
        <begin position="491"/>
        <end position="936"/>
    </location>
</feature>
<dbReference type="PANTHER" id="PTHR14430">
    <property type="entry name" value="RABIN3-RELATED"/>
    <property type="match status" value="1"/>
</dbReference>
<name>A0ABP1CUV4_9APHY</name>
<feature type="compositionally biased region" description="Basic and acidic residues" evidence="3">
    <location>
        <begin position="555"/>
        <end position="564"/>
    </location>
</feature>
<evidence type="ECO:0000256" key="2">
    <source>
        <dbReference type="SAM" id="Coils"/>
    </source>
</evidence>
<evidence type="ECO:0000313" key="6">
    <source>
        <dbReference type="Proteomes" id="UP001497453"/>
    </source>
</evidence>
<sequence length="965" mass="104689">MGETVHHEDEEMHELNQEADFLEQKVAVDPNGTTDNASKVNRHHSDPDAQAMVIDSLRSQVQDLFAQVSQLNSKLVRSYDRVSDLEDEIHVTSSNLRQATLKISQLELERTQHLSALSTGLLVEKSHVTSELTRLMEKATEEAARRGQAESARAEIEQELDDLSAGLFDQANRMVAEARFARARSEQKVTETETALKSAEEVVGILQSQMQRLEAEKEQAQRRVEEMRATMGKGKWVSRPRFTGTMKLHLLCTHLPYHEYLQFIGHLRSIRPTTQHAPAMSTLLPLPLLARLVSEDSDPTVRLDMAPSLNWLTRRSVLSAIHSGQLTVEPMSTSTLLEELSPPNIPGSIHHTHVACALCGATILDPPSSGKSTHLLSPNRNASWTSASALLKNSLQSISPASNTNFSTLALHNAPPSEPPTQVYIFRLATSSSGLPVSLPIASQQSNAQQRPTIYPLCTTGWCLTRLRTTCCLWAFIRTGIVEKVWEEEPFVPTPSSETPKSNVNGVSKQPESGSPSSDSKAPVPPPRRSRIGALWGTMQRGLSGSREPGTESPVKSEEGERRTASPAPPSTPTKRRLPPPPPSHPSVHAPVPRLAQPQPQAQSAPPPLPKRNRTRDEHHQPVSRSESPALPNRTASPAVNGVSTNADSTSVHTESTQTASQEAPRLTLPEAPESVRSESHDHFITPVEEYPPSTPSRPISPATIPLPASGPSTPVPTETELPPELPSAEATSTTSEETPPPAPASVPAAAASAVPSAAEDTAPAQTVRPVPPPLPRRAAARTRPTSTATPAAVSVPTTEPAPTESKEVATQNSAPSSEVHGTVDEEDVSKNEVLPASEERHESTDRSTSPQEGTGSVELTPGIRTPSPTQSPPLDVSNHDDQNSNSSAEKVSTSPVVISDIDLFEEKERDAEVHRDGVDVPEETAEEDEIPGVYVTDGTWEERTWKELVKLREDMFWARLGGHR</sequence>
<feature type="domain" description="GDP/GTP exchange factor Sec2 N-terminal" evidence="4">
    <location>
        <begin position="83"/>
        <end position="214"/>
    </location>
</feature>
<feature type="compositionally biased region" description="Polar residues" evidence="3">
    <location>
        <begin position="494"/>
        <end position="520"/>
    </location>
</feature>
<feature type="compositionally biased region" description="Basic and acidic residues" evidence="3">
    <location>
        <begin position="674"/>
        <end position="684"/>
    </location>
</feature>
<organism evidence="5 6">
    <name type="scientific">Somion occarium</name>
    <dbReference type="NCBI Taxonomy" id="3059160"/>
    <lineage>
        <taxon>Eukaryota</taxon>
        <taxon>Fungi</taxon>
        <taxon>Dikarya</taxon>
        <taxon>Basidiomycota</taxon>
        <taxon>Agaricomycotina</taxon>
        <taxon>Agaricomycetes</taxon>
        <taxon>Polyporales</taxon>
        <taxon>Cerrenaceae</taxon>
        <taxon>Somion</taxon>
    </lineage>
</organism>
<feature type="compositionally biased region" description="Low complexity" evidence="3">
    <location>
        <begin position="746"/>
        <end position="769"/>
    </location>
</feature>
<feature type="compositionally biased region" description="Polar residues" evidence="3">
    <location>
        <begin position="884"/>
        <end position="897"/>
    </location>
</feature>
<reference evidence="6" key="1">
    <citation type="submission" date="2024-04" db="EMBL/GenBank/DDBJ databases">
        <authorList>
            <person name="Shaw F."/>
            <person name="Minotto A."/>
        </authorList>
    </citation>
    <scope>NUCLEOTIDE SEQUENCE [LARGE SCALE GENOMIC DNA]</scope>
</reference>
<dbReference type="Proteomes" id="UP001497453">
    <property type="component" value="Chromosome 11"/>
</dbReference>
<feature type="compositionally biased region" description="Basic and acidic residues" evidence="3">
    <location>
        <begin position="905"/>
        <end position="919"/>
    </location>
</feature>
<feature type="compositionally biased region" description="Polar residues" evidence="3">
    <location>
        <begin position="634"/>
        <end position="662"/>
    </location>
</feature>
<dbReference type="EMBL" id="OZ037954">
    <property type="protein sequence ID" value="CAL1699453.1"/>
    <property type="molecule type" value="Genomic_DNA"/>
</dbReference>
<feature type="compositionally biased region" description="Low complexity" evidence="3">
    <location>
        <begin position="586"/>
        <end position="604"/>
    </location>
</feature>
<dbReference type="SUPFAM" id="SSF144284">
    <property type="entry name" value="Sec2 N-terminal region"/>
    <property type="match status" value="1"/>
</dbReference>
<evidence type="ECO:0000256" key="1">
    <source>
        <dbReference type="ARBA" id="ARBA00023054"/>
    </source>
</evidence>
<dbReference type="Pfam" id="PF06428">
    <property type="entry name" value="Sec2p"/>
    <property type="match status" value="1"/>
</dbReference>
<dbReference type="CDD" id="cd06503">
    <property type="entry name" value="ATP-synt_Fo_b"/>
    <property type="match status" value="1"/>
</dbReference>
<feature type="coiled-coil region" evidence="2">
    <location>
        <begin position="54"/>
        <end position="88"/>
    </location>
</feature>
<evidence type="ECO:0000313" key="5">
    <source>
        <dbReference type="EMBL" id="CAL1699453.1"/>
    </source>
</evidence>
<keyword evidence="6" id="KW-1185">Reference proteome</keyword>
<evidence type="ECO:0000259" key="4">
    <source>
        <dbReference type="Pfam" id="PF06428"/>
    </source>
</evidence>
<dbReference type="Gene3D" id="6.10.140.910">
    <property type="match status" value="1"/>
</dbReference>
<feature type="compositionally biased region" description="Low complexity" evidence="3">
    <location>
        <begin position="782"/>
        <end position="804"/>
    </location>
</feature>
<feature type="compositionally biased region" description="Acidic residues" evidence="3">
    <location>
        <begin position="920"/>
        <end position="931"/>
    </location>
</feature>
<protein>
    <recommendedName>
        <fullName evidence="4">GDP/GTP exchange factor Sec2 N-terminal domain-containing protein</fullName>
    </recommendedName>
</protein>
<keyword evidence="1 2" id="KW-0175">Coiled coil</keyword>
<dbReference type="PANTHER" id="PTHR14430:SF0">
    <property type="entry name" value="SEC2P DOMAIN-CONTAINING PROTEIN"/>
    <property type="match status" value="1"/>
</dbReference>